<evidence type="ECO:0000256" key="5">
    <source>
        <dbReference type="ARBA" id="ARBA00022824"/>
    </source>
</evidence>
<evidence type="ECO:0000256" key="2">
    <source>
        <dbReference type="ARBA" id="ARBA00004922"/>
    </source>
</evidence>
<feature type="domain" description="OST48 N-terminal" evidence="9">
    <location>
        <begin position="37"/>
        <end position="278"/>
    </location>
</feature>
<accession>A0A448YJK4</accession>
<evidence type="ECO:0000256" key="6">
    <source>
        <dbReference type="ARBA" id="ARBA00022989"/>
    </source>
</evidence>
<dbReference type="AlphaFoldDB" id="A0A448YJK4"/>
<sequence length="451" mass="50820">MIGLHAYLVNVLSILLCLQSLVTASAASFSPYSLTNKTLILYDDSIEENFASSYSTFLELVQLNGLDYDLKAVSPSLDVQLFDKLDARLFDNVIIFPAKTRELARSISVTTLEKFSEKGGNLLIVSGNKGTQTDVAAFLNQLGIFPSPKNYKFIDYHSQGSSDQSLVDLVEKPVFLNDKVVPDSIKLDQISYKDGSVAILGNNEYLIPILKASDTSFTYDTDRGLISSESTWHSGSQGFLISGYQARNNARTLWIGSESVLDNEGINQDLADSLLKWTFQINGVIRSDFFTHFKADQEGKKVQDQGEYKIKDFCKFEIGISEWNGHSWEPYNSSDVQLEFIMLDPYYRLTLPFEEVRDSAVYGTVFEIPDQHGMFTFKVDYKRSGLSFVEESTVVPVRHLANDEYPRSWEITNSWVYMASIGAVIVAWLLFVLFYIVSGEKVVVSEEKKKN</sequence>
<dbReference type="Pfam" id="PF23358">
    <property type="entry name" value="OST48_MD"/>
    <property type="match status" value="1"/>
</dbReference>
<dbReference type="OrthoDB" id="29105at2759"/>
<gene>
    <name evidence="11" type="ORF">BRENAR_LOCUS1860</name>
</gene>
<dbReference type="Pfam" id="PF03345">
    <property type="entry name" value="OST48_N"/>
    <property type="match status" value="1"/>
</dbReference>
<keyword evidence="8" id="KW-0732">Signal</keyword>
<evidence type="ECO:0000259" key="10">
    <source>
        <dbReference type="Pfam" id="PF23358"/>
    </source>
</evidence>
<dbReference type="UniPathway" id="UPA00378"/>
<name>A0A448YJK4_BRENA</name>
<feature type="transmembrane region" description="Helical" evidence="8">
    <location>
        <begin position="415"/>
        <end position="437"/>
    </location>
</feature>
<dbReference type="InterPro" id="IPR055459">
    <property type="entry name" value="OST48_MD"/>
</dbReference>
<comment type="similarity">
    <text evidence="3 8">Belongs to the DDOST 48 kDa subunit family.</text>
</comment>
<comment type="function">
    <text evidence="8">Subunit of the oligosaccharyl transferase (OST) complex that catalyzes the initial transfer of a defined glycan (Glc(3)Man(9)GlcNAc(2) in eukaryotes) from the lipid carrier dolichol-pyrophosphate to an asparagine residue within an Asn-X-Ser/Thr consensus motif in nascent polypeptide chains, the first step in protein N-glycosylation. N-glycosylation occurs cotranslationally and the complex associates with the Sec61 complex at the channel-forming translocon complex that mediates protein translocation across the endoplasmic reticulum (ER).</text>
</comment>
<organism evidence="11 12">
    <name type="scientific">Brettanomyces naardenensis</name>
    <name type="common">Yeast</name>
    <dbReference type="NCBI Taxonomy" id="13370"/>
    <lineage>
        <taxon>Eukaryota</taxon>
        <taxon>Fungi</taxon>
        <taxon>Dikarya</taxon>
        <taxon>Ascomycota</taxon>
        <taxon>Saccharomycotina</taxon>
        <taxon>Pichiomycetes</taxon>
        <taxon>Pichiales</taxon>
        <taxon>Pichiaceae</taxon>
        <taxon>Brettanomyces</taxon>
    </lineage>
</organism>
<proteinExistence type="inferred from homology"/>
<dbReference type="InParanoid" id="A0A448YJK4"/>
<dbReference type="STRING" id="13370.A0A448YJK4"/>
<keyword evidence="4 8" id="KW-0812">Transmembrane</keyword>
<dbReference type="PANTHER" id="PTHR10830">
    <property type="entry name" value="DOLICHYL-DIPHOSPHOOLIGOSACCHARIDE--PROTEIN GLYCOSYLTRANSFERASE 48 KDA SUBUNIT"/>
    <property type="match status" value="1"/>
</dbReference>
<dbReference type="FunCoup" id="A0A448YJK4">
    <property type="interactions" value="1063"/>
</dbReference>
<dbReference type="Proteomes" id="UP000290900">
    <property type="component" value="Unassembled WGS sequence"/>
</dbReference>
<dbReference type="InterPro" id="IPR055457">
    <property type="entry name" value="OST48_N"/>
</dbReference>
<keyword evidence="12" id="KW-1185">Reference proteome</keyword>
<comment type="pathway">
    <text evidence="2 8">Protein modification; protein glycosylation.</text>
</comment>
<evidence type="ECO:0000259" key="9">
    <source>
        <dbReference type="Pfam" id="PF03345"/>
    </source>
</evidence>
<feature type="signal peptide" evidence="8">
    <location>
        <begin position="1"/>
        <end position="26"/>
    </location>
</feature>
<dbReference type="PANTHER" id="PTHR10830:SF0">
    <property type="entry name" value="DOLICHYL-DIPHOSPHOOLIGOSACCHARIDE--PROTEIN GLYCOSYLTRANSFERASE 48 KDA SUBUNIT"/>
    <property type="match status" value="1"/>
</dbReference>
<evidence type="ECO:0000313" key="12">
    <source>
        <dbReference type="Proteomes" id="UP000290900"/>
    </source>
</evidence>
<dbReference type="InterPro" id="IPR005013">
    <property type="entry name" value="DDOST_48_kDa_subunit"/>
</dbReference>
<evidence type="ECO:0000256" key="3">
    <source>
        <dbReference type="ARBA" id="ARBA00008743"/>
    </source>
</evidence>
<comment type="subunit">
    <text evidence="8">Component of the oligosaccharyltransferase (OST) complex.</text>
</comment>
<evidence type="ECO:0000256" key="1">
    <source>
        <dbReference type="ARBA" id="ARBA00004479"/>
    </source>
</evidence>
<keyword evidence="5 8" id="KW-0256">Endoplasmic reticulum</keyword>
<comment type="subcellular location">
    <subcellularLocation>
        <location evidence="8">Endoplasmic reticulum membrane</location>
        <topology evidence="8">Single-pass type I membrane protein</topology>
    </subcellularLocation>
    <subcellularLocation>
        <location evidence="1">Membrane</location>
        <topology evidence="1">Single-pass type I membrane protein</topology>
    </subcellularLocation>
</comment>
<evidence type="ECO:0000313" key="11">
    <source>
        <dbReference type="EMBL" id="VEU21125.1"/>
    </source>
</evidence>
<feature type="domain" description="OST48 middle" evidence="10">
    <location>
        <begin position="301"/>
        <end position="438"/>
    </location>
</feature>
<dbReference type="GO" id="GO:0018279">
    <property type="term" value="P:protein N-linked glycosylation via asparagine"/>
    <property type="evidence" value="ECO:0007669"/>
    <property type="project" value="UniProtKB-UniRule"/>
</dbReference>
<evidence type="ECO:0000256" key="8">
    <source>
        <dbReference type="RuleBase" id="RU361142"/>
    </source>
</evidence>
<dbReference type="EMBL" id="CAACVR010000010">
    <property type="protein sequence ID" value="VEU21125.1"/>
    <property type="molecule type" value="Genomic_DNA"/>
</dbReference>
<dbReference type="GO" id="GO:0008250">
    <property type="term" value="C:oligosaccharyltransferase complex"/>
    <property type="evidence" value="ECO:0007669"/>
    <property type="project" value="TreeGrafter"/>
</dbReference>
<feature type="chain" id="PRO_5018816466" description="Dolichyl-diphosphooligosaccharide--protein glycosyltransferase subunit WBP1" evidence="8">
    <location>
        <begin position="27"/>
        <end position="451"/>
    </location>
</feature>
<keyword evidence="6 8" id="KW-1133">Transmembrane helix</keyword>
<protein>
    <recommendedName>
        <fullName evidence="8">Dolichyl-diphosphooligosaccharide--protein glycosyltransferase subunit WBP1</fullName>
        <shortName evidence="8">Oligosaccharyl transferase subunit WBP1</shortName>
    </recommendedName>
</protein>
<evidence type="ECO:0000256" key="7">
    <source>
        <dbReference type="ARBA" id="ARBA00023136"/>
    </source>
</evidence>
<reference evidence="11 12" key="1">
    <citation type="submission" date="2018-12" db="EMBL/GenBank/DDBJ databases">
        <authorList>
            <person name="Tiukova I."/>
            <person name="Dainat J."/>
        </authorList>
    </citation>
    <scope>NUCLEOTIDE SEQUENCE [LARGE SCALE GENOMIC DNA]</scope>
</reference>
<evidence type="ECO:0000256" key="4">
    <source>
        <dbReference type="ARBA" id="ARBA00022692"/>
    </source>
</evidence>
<keyword evidence="7 8" id="KW-0472">Membrane</keyword>